<feature type="transmembrane region" description="Helical" evidence="6">
    <location>
        <begin position="423"/>
        <end position="440"/>
    </location>
</feature>
<evidence type="ECO:0000313" key="8">
    <source>
        <dbReference type="Proteomes" id="UP000428803"/>
    </source>
</evidence>
<proteinExistence type="predicted"/>
<dbReference type="InterPro" id="IPR002293">
    <property type="entry name" value="AA/rel_permease1"/>
</dbReference>
<evidence type="ECO:0000256" key="4">
    <source>
        <dbReference type="ARBA" id="ARBA00022989"/>
    </source>
</evidence>
<dbReference type="Gene3D" id="1.20.1740.10">
    <property type="entry name" value="Amino acid/polyamine transporter I"/>
    <property type="match status" value="1"/>
</dbReference>
<dbReference type="EMBL" id="CP035733">
    <property type="protein sequence ID" value="QGY80374.1"/>
    <property type="molecule type" value="Genomic_DNA"/>
</dbReference>
<dbReference type="PIRSF" id="PIRSF006060">
    <property type="entry name" value="AA_transporter"/>
    <property type="match status" value="1"/>
</dbReference>
<comment type="subcellular location">
    <subcellularLocation>
        <location evidence="1">Cell membrane</location>
        <topology evidence="1">Multi-pass membrane protein</topology>
    </subcellularLocation>
</comment>
<dbReference type="Pfam" id="PF13520">
    <property type="entry name" value="AA_permease_2"/>
    <property type="match status" value="1"/>
</dbReference>
<reference evidence="8" key="1">
    <citation type="submission" date="2019-01" db="EMBL/GenBank/DDBJ databases">
        <title>Sphingorhabdus lacus sp.nov., isolated from an oligotrophic freshwater lake.</title>
        <authorList>
            <person name="Park M."/>
        </authorList>
    </citation>
    <scope>NUCLEOTIDE SEQUENCE [LARGE SCALE GENOMIC DNA]</scope>
    <source>
        <strain evidence="8">IMCC1753</strain>
    </source>
</reference>
<dbReference type="InterPro" id="IPR050367">
    <property type="entry name" value="APC_superfamily"/>
</dbReference>
<feature type="transmembrane region" description="Helical" evidence="6">
    <location>
        <begin position="254"/>
        <end position="276"/>
    </location>
</feature>
<evidence type="ECO:0000256" key="1">
    <source>
        <dbReference type="ARBA" id="ARBA00004651"/>
    </source>
</evidence>
<evidence type="ECO:0000256" key="6">
    <source>
        <dbReference type="SAM" id="Phobius"/>
    </source>
</evidence>
<keyword evidence="3 6" id="KW-0812">Transmembrane</keyword>
<keyword evidence="5 6" id="KW-0472">Membrane</keyword>
<dbReference type="PANTHER" id="PTHR42770:SF16">
    <property type="entry name" value="AMINO ACID PERMEASE"/>
    <property type="match status" value="1"/>
</dbReference>
<evidence type="ECO:0000313" key="7">
    <source>
        <dbReference type="EMBL" id="QGY80374.1"/>
    </source>
</evidence>
<keyword evidence="8" id="KW-1185">Reference proteome</keyword>
<dbReference type="KEGG" id="slaa:EUU25_06910"/>
<protein>
    <submittedName>
        <fullName evidence="7">APC family permease</fullName>
    </submittedName>
</protein>
<feature type="transmembrane region" description="Helical" evidence="6">
    <location>
        <begin position="37"/>
        <end position="61"/>
    </location>
</feature>
<gene>
    <name evidence="7" type="ORF">EUU25_06910</name>
</gene>
<accession>A0A6I6L6U5</accession>
<dbReference type="AlphaFoldDB" id="A0A6I6L6U5"/>
<feature type="transmembrane region" description="Helical" evidence="6">
    <location>
        <begin position="308"/>
        <end position="333"/>
    </location>
</feature>
<feature type="transmembrane region" description="Helical" evidence="6">
    <location>
        <begin position="100"/>
        <end position="125"/>
    </location>
</feature>
<feature type="transmembrane region" description="Helical" evidence="6">
    <location>
        <begin position="145"/>
        <end position="167"/>
    </location>
</feature>
<sequence>MEEYMTQTKVAVASGSVQPAVDGQSVALPRSLSTFRLAVFVIAAVAPLACVIGVLPVALVFGSGTALPLAFVVATVVTALFAVGYSAFSREVVTGGAFYTYIAHGLGPVVGLGAAGVAVASYTMFVPGGFSYLGYMMQTTFSDLLGFDLHWVVYSLVAWVIIGFLGLRQIDFSARVVLIVILIEFMLLLFFDAILVGQLGSAAFPAQSLDFSGLLGGAPGVAILLAFTCYFGIESAALFSEEAKSPQKSVARATYIAIFIIGIFYFITSWITIGAIGPDNIKGIPEADVGLVYFKLSDKYVNDAFTTIIQAALVTSMFATVLSMHNVAARYLFVLGRQGFLPRVLGRAHPVHGAPTAASASISVVALIVFTSAAFLGLHPMLGLGLIVLGFAAVGVMFMQALTSVAVVSYFRKHPERHLWQHVIAPILAFLGLLVALYFAVTNFEYLSGSQNPVVNRIPIGIPLAMAAGIGFALWLRRYRPAKFAEMQLDDL</sequence>
<evidence type="ECO:0000256" key="3">
    <source>
        <dbReference type="ARBA" id="ARBA00022692"/>
    </source>
</evidence>
<feature type="transmembrane region" description="Helical" evidence="6">
    <location>
        <begin position="67"/>
        <end position="88"/>
    </location>
</feature>
<name>A0A6I6L6U5_9SPHN</name>
<feature type="transmembrane region" description="Helical" evidence="6">
    <location>
        <begin position="460"/>
        <end position="477"/>
    </location>
</feature>
<dbReference type="Proteomes" id="UP000428803">
    <property type="component" value="Chromosome"/>
</dbReference>
<evidence type="ECO:0000256" key="2">
    <source>
        <dbReference type="ARBA" id="ARBA00022475"/>
    </source>
</evidence>
<feature type="transmembrane region" description="Helical" evidence="6">
    <location>
        <begin position="354"/>
        <end position="378"/>
    </location>
</feature>
<keyword evidence="2" id="KW-1003">Cell membrane</keyword>
<feature type="transmembrane region" description="Helical" evidence="6">
    <location>
        <begin position="384"/>
        <end position="411"/>
    </location>
</feature>
<dbReference type="GO" id="GO:0005886">
    <property type="term" value="C:plasma membrane"/>
    <property type="evidence" value="ECO:0007669"/>
    <property type="project" value="UniProtKB-SubCell"/>
</dbReference>
<organism evidence="7 8">
    <name type="scientific">Sphingorhabdus lacus</name>
    <dbReference type="NCBI Taxonomy" id="392610"/>
    <lineage>
        <taxon>Bacteria</taxon>
        <taxon>Pseudomonadati</taxon>
        <taxon>Pseudomonadota</taxon>
        <taxon>Alphaproteobacteria</taxon>
        <taxon>Sphingomonadales</taxon>
        <taxon>Sphingomonadaceae</taxon>
        <taxon>Sphingorhabdus</taxon>
    </lineage>
</organism>
<dbReference type="PANTHER" id="PTHR42770">
    <property type="entry name" value="AMINO ACID TRANSPORTER-RELATED"/>
    <property type="match status" value="1"/>
</dbReference>
<evidence type="ECO:0000256" key="5">
    <source>
        <dbReference type="ARBA" id="ARBA00023136"/>
    </source>
</evidence>
<dbReference type="GO" id="GO:0022857">
    <property type="term" value="F:transmembrane transporter activity"/>
    <property type="evidence" value="ECO:0007669"/>
    <property type="project" value="InterPro"/>
</dbReference>
<feature type="transmembrane region" description="Helical" evidence="6">
    <location>
        <begin position="176"/>
        <end position="199"/>
    </location>
</feature>
<feature type="transmembrane region" description="Helical" evidence="6">
    <location>
        <begin position="211"/>
        <end position="233"/>
    </location>
</feature>
<keyword evidence="4 6" id="KW-1133">Transmembrane helix</keyword>